<accession>A0A433CYQ1</accession>
<proteinExistence type="predicted"/>
<keyword evidence="2" id="KW-1185">Reference proteome</keyword>
<name>A0A433CYQ1_9FUNG</name>
<gene>
    <name evidence="1" type="ORF">BC936DRAFT_136830</name>
</gene>
<dbReference type="EMBL" id="RBNI01010450">
    <property type="protein sequence ID" value="RUP43710.1"/>
    <property type="molecule type" value="Genomic_DNA"/>
</dbReference>
<reference evidence="1 2" key="1">
    <citation type="journal article" date="2018" name="New Phytol.">
        <title>Phylogenomics of Endogonaceae and evolution of mycorrhizas within Mucoromycota.</title>
        <authorList>
            <person name="Chang Y."/>
            <person name="Desiro A."/>
            <person name="Na H."/>
            <person name="Sandor L."/>
            <person name="Lipzen A."/>
            <person name="Clum A."/>
            <person name="Barry K."/>
            <person name="Grigoriev I.V."/>
            <person name="Martin F.M."/>
            <person name="Stajich J.E."/>
            <person name="Smith M.E."/>
            <person name="Bonito G."/>
            <person name="Spatafora J.W."/>
        </authorList>
    </citation>
    <scope>NUCLEOTIDE SEQUENCE [LARGE SCALE GENOMIC DNA]</scope>
    <source>
        <strain evidence="1 2">GMNB39</strain>
    </source>
</reference>
<protein>
    <submittedName>
        <fullName evidence="1">Uncharacterized protein</fullName>
    </submittedName>
</protein>
<evidence type="ECO:0000313" key="2">
    <source>
        <dbReference type="Proteomes" id="UP000268093"/>
    </source>
</evidence>
<comment type="caution">
    <text evidence="1">The sequence shown here is derived from an EMBL/GenBank/DDBJ whole genome shotgun (WGS) entry which is preliminary data.</text>
</comment>
<evidence type="ECO:0000313" key="1">
    <source>
        <dbReference type="EMBL" id="RUP43710.1"/>
    </source>
</evidence>
<sequence length="198" mass="22056">MSLLTADRNRRAVDACMEEKPVRIIIRAAAAPNLATAPHNIPRPKEIIEERTLSLYLSIFLLILLVSTQVTKSSMFLLTRNAGSVMVSGPTRMWPCSTKVTASRTVSAILSRHMTMGNRRRQKADTVILSASENFLADVTRPIPYSLSRSCVSRCARIGSRGFSKEMRFASFLTCPQSLLYLEGGLCQLYLEMNSPRN</sequence>
<dbReference type="Proteomes" id="UP000268093">
    <property type="component" value="Unassembled WGS sequence"/>
</dbReference>
<organism evidence="1 2">
    <name type="scientific">Jimgerdemannia flammicorona</name>
    <dbReference type="NCBI Taxonomy" id="994334"/>
    <lineage>
        <taxon>Eukaryota</taxon>
        <taxon>Fungi</taxon>
        <taxon>Fungi incertae sedis</taxon>
        <taxon>Mucoromycota</taxon>
        <taxon>Mucoromycotina</taxon>
        <taxon>Endogonomycetes</taxon>
        <taxon>Endogonales</taxon>
        <taxon>Endogonaceae</taxon>
        <taxon>Jimgerdemannia</taxon>
    </lineage>
</organism>
<dbReference type="AlphaFoldDB" id="A0A433CYQ1"/>